<proteinExistence type="predicted"/>
<dbReference type="STRING" id="641665.GCA_002104455_00038"/>
<feature type="transmembrane region" description="Helical" evidence="1">
    <location>
        <begin position="130"/>
        <end position="149"/>
    </location>
</feature>
<sequence>MYFVPMARFHVLQFRRMDRVQAVEIKMSISKLLEKRYLKWITLFIASGTLLCCALPILLVTLGFGAVVASLNYNIPALLFLAEHKSWTLTIAALILMVLAWVIWRPNQHCPSDPALSALCIKSRQWNKRIFWLSLLIWLIGFFTSYLLLPIRNLLGL</sequence>
<feature type="transmembrane region" description="Helical" evidence="1">
    <location>
        <begin position="87"/>
        <end position="104"/>
    </location>
</feature>
<evidence type="ECO:0000313" key="3">
    <source>
        <dbReference type="Proteomes" id="UP000199297"/>
    </source>
</evidence>
<evidence type="ECO:0000256" key="1">
    <source>
        <dbReference type="SAM" id="Phobius"/>
    </source>
</evidence>
<keyword evidence="3" id="KW-1185">Reference proteome</keyword>
<keyword evidence="1" id="KW-0472">Membrane</keyword>
<dbReference type="AlphaFoldDB" id="A0A1H7I2S4"/>
<evidence type="ECO:0008006" key="4">
    <source>
        <dbReference type="Google" id="ProtNLM"/>
    </source>
</evidence>
<keyword evidence="1" id="KW-1133">Transmembrane helix</keyword>
<evidence type="ECO:0000313" key="2">
    <source>
        <dbReference type="EMBL" id="SEK56152.1"/>
    </source>
</evidence>
<protein>
    <recommendedName>
        <fullName evidence="4">Mercuric transport protein MerT</fullName>
    </recommendedName>
</protein>
<reference evidence="3" key="1">
    <citation type="submission" date="2016-10" db="EMBL/GenBank/DDBJ databases">
        <authorList>
            <person name="Varghese N."/>
            <person name="Submissions S."/>
        </authorList>
    </citation>
    <scope>NUCLEOTIDE SEQUENCE [LARGE SCALE GENOMIC DNA]</scope>
    <source>
        <strain evidence="3">CGMCC 1.9127</strain>
    </source>
</reference>
<dbReference type="EMBL" id="FOBI01000001">
    <property type="protein sequence ID" value="SEK56152.1"/>
    <property type="molecule type" value="Genomic_DNA"/>
</dbReference>
<feature type="transmembrane region" description="Helical" evidence="1">
    <location>
        <begin position="40"/>
        <end position="67"/>
    </location>
</feature>
<accession>A0A1H7I2S4</accession>
<name>A0A1H7I2S4_9GAMM</name>
<keyword evidence="1" id="KW-0812">Transmembrane</keyword>
<dbReference type="Proteomes" id="UP000199297">
    <property type="component" value="Unassembled WGS sequence"/>
</dbReference>
<gene>
    <name evidence="2" type="ORF">SAMN05216262_101668</name>
</gene>
<organism evidence="2 3">
    <name type="scientific">Colwellia chukchiensis</name>
    <dbReference type="NCBI Taxonomy" id="641665"/>
    <lineage>
        <taxon>Bacteria</taxon>
        <taxon>Pseudomonadati</taxon>
        <taxon>Pseudomonadota</taxon>
        <taxon>Gammaproteobacteria</taxon>
        <taxon>Alteromonadales</taxon>
        <taxon>Colwelliaceae</taxon>
        <taxon>Colwellia</taxon>
    </lineage>
</organism>